<dbReference type="Pfam" id="PF13149">
    <property type="entry name" value="Mfa_like_1"/>
    <property type="match status" value="1"/>
</dbReference>
<dbReference type="Proteomes" id="UP000033035">
    <property type="component" value="Unassembled WGS sequence"/>
</dbReference>
<proteinExistence type="predicted"/>
<dbReference type="InterPro" id="IPR025049">
    <property type="entry name" value="Mfa-like_1"/>
</dbReference>
<dbReference type="EMBL" id="AQHW01000020">
    <property type="protein sequence ID" value="KKB50653.1"/>
    <property type="molecule type" value="Genomic_DNA"/>
</dbReference>
<dbReference type="AlphaFoldDB" id="A0A0F5IYY4"/>
<gene>
    <name evidence="1" type="ORF">HMPREF1536_04192</name>
</gene>
<dbReference type="CDD" id="cd13121">
    <property type="entry name" value="BF2867_like_C"/>
    <property type="match status" value="1"/>
</dbReference>
<organism evidence="1 2">
    <name type="scientific">Parabacteroides gordonii MS-1 = DSM 23371</name>
    <dbReference type="NCBI Taxonomy" id="1203610"/>
    <lineage>
        <taxon>Bacteria</taxon>
        <taxon>Pseudomonadati</taxon>
        <taxon>Bacteroidota</taxon>
        <taxon>Bacteroidia</taxon>
        <taxon>Bacteroidales</taxon>
        <taxon>Tannerellaceae</taxon>
        <taxon>Parabacteroides</taxon>
    </lineage>
</organism>
<name>A0A0F5IYY4_9BACT</name>
<dbReference type="InterPro" id="IPR042278">
    <property type="entry name" value="Mfa-like_1_N"/>
</dbReference>
<dbReference type="HOGENOM" id="CLU_753669_0_0_10"/>
<keyword evidence="2" id="KW-1185">Reference proteome</keyword>
<dbReference type="STRING" id="1203610.HMPREF1536_04192"/>
<comment type="caution">
    <text evidence="1">The sequence shown here is derived from an EMBL/GenBank/DDBJ whole genome shotgun (WGS) entry which is preliminary data.</text>
</comment>
<reference evidence="1 2" key="1">
    <citation type="submission" date="2013-04" db="EMBL/GenBank/DDBJ databases">
        <title>The Genome Sequence of Parabacteroides gordonii DSM 23371.</title>
        <authorList>
            <consortium name="The Broad Institute Genomics Platform"/>
            <person name="Earl A."/>
            <person name="Ward D."/>
            <person name="Feldgarden M."/>
            <person name="Gevers D."/>
            <person name="Martens E."/>
            <person name="Sakamoto M."/>
            <person name="Benno Y."/>
            <person name="Suzuki N."/>
            <person name="Matsunaga N."/>
            <person name="Koshihara K."/>
            <person name="Seki M."/>
            <person name="Komiya H."/>
            <person name="Walker B."/>
            <person name="Young S."/>
            <person name="Zeng Q."/>
            <person name="Gargeya S."/>
            <person name="Fitzgerald M."/>
            <person name="Haas B."/>
            <person name="Abouelleil A."/>
            <person name="Allen A.W."/>
            <person name="Alvarado L."/>
            <person name="Arachchi H.M."/>
            <person name="Berlin A.M."/>
            <person name="Chapman S.B."/>
            <person name="Gainer-Dewar J."/>
            <person name="Goldberg J."/>
            <person name="Griggs A."/>
            <person name="Gujja S."/>
            <person name="Hansen M."/>
            <person name="Howarth C."/>
            <person name="Imamovic A."/>
            <person name="Ireland A."/>
            <person name="Larimer J."/>
            <person name="McCowan C."/>
            <person name="Murphy C."/>
            <person name="Pearson M."/>
            <person name="Poon T.W."/>
            <person name="Priest M."/>
            <person name="Roberts A."/>
            <person name="Saif S."/>
            <person name="Shea T."/>
            <person name="Sisk P."/>
            <person name="Sykes S."/>
            <person name="Wortman J."/>
            <person name="Nusbaum C."/>
            <person name="Birren B."/>
        </authorList>
    </citation>
    <scope>NUCLEOTIDE SEQUENCE [LARGE SCALE GENOMIC DNA]</scope>
    <source>
        <strain evidence="1 2">MS-1</strain>
    </source>
</reference>
<dbReference type="PATRIC" id="fig|1203610.3.peg.4266"/>
<dbReference type="PROSITE" id="PS51257">
    <property type="entry name" value="PROKAR_LIPOPROTEIN"/>
    <property type="match status" value="1"/>
</dbReference>
<evidence type="ECO:0000313" key="1">
    <source>
        <dbReference type="EMBL" id="KKB50653.1"/>
    </source>
</evidence>
<dbReference type="Gene3D" id="2.60.40.2630">
    <property type="match status" value="1"/>
</dbReference>
<sequence length="361" mass="38757">MKLYKYLLLITPLLAIQSCSKEIGEDPKAPVGLEPRIAGVSLITRGGASDASAIKTLGIYAVNKKDGETTYGVSPTGTYRKYNLEGGNASPAGDTETLWLNQEQAIIFSYHPIVSDVAVTAGGEGTTPVPTITIQASAIKPEQTITKTESNNIYDFALPVNDYMYGVEYDNNQSSEANKYLSTQPIADNGHQLGDVIPKGREVAIGLKHAFAQVSFIVKRGDAYKGAAKVTKVTHTRNMPTLKADNTTTMNLTDGALNNLAGVTEKTYLYTFNDGVAPTLSSISGGITLTNYVIPYSTTSDQSKLVVTVDGKDMTLLPYTDPAWEAGNIYTYTIIINPTGLTLDGFNITGWDDESLPDVNV</sequence>
<dbReference type="RefSeq" id="WP_028729287.1">
    <property type="nucleotide sequence ID" value="NZ_KE386763.1"/>
</dbReference>
<dbReference type="CDD" id="cd13120">
    <property type="entry name" value="BF2867_like_N"/>
    <property type="match status" value="1"/>
</dbReference>
<dbReference type="Gene3D" id="2.60.40.2620">
    <property type="entry name" value="Fimbrillin-like"/>
    <property type="match status" value="1"/>
</dbReference>
<accession>A0A0F5IYY4</accession>
<evidence type="ECO:0000313" key="2">
    <source>
        <dbReference type="Proteomes" id="UP000033035"/>
    </source>
</evidence>
<evidence type="ECO:0008006" key="3">
    <source>
        <dbReference type="Google" id="ProtNLM"/>
    </source>
</evidence>
<protein>
    <recommendedName>
        <fullName evidence="3">Fimbrillin family protein</fullName>
    </recommendedName>
</protein>